<evidence type="ECO:0000313" key="10">
    <source>
        <dbReference type="EMBL" id="MBL0387420.1"/>
    </source>
</evidence>
<dbReference type="InterPro" id="IPR001296">
    <property type="entry name" value="Glyco_trans_1"/>
</dbReference>
<dbReference type="Pfam" id="PF00534">
    <property type="entry name" value="Glycos_transf_1"/>
    <property type="match status" value="1"/>
</dbReference>
<dbReference type="HAMAP" id="MF_00484">
    <property type="entry name" value="Glycogen_synth"/>
    <property type="match status" value="1"/>
</dbReference>
<evidence type="ECO:0000256" key="4">
    <source>
        <dbReference type="ARBA" id="ARBA00022676"/>
    </source>
</evidence>
<dbReference type="NCBIfam" id="NF001898">
    <property type="entry name" value="PRK00654.1-1"/>
    <property type="match status" value="1"/>
</dbReference>
<evidence type="ECO:0000256" key="6">
    <source>
        <dbReference type="ARBA" id="ARBA00023056"/>
    </source>
</evidence>
<dbReference type="EMBL" id="JAEQNB010000003">
    <property type="protein sequence ID" value="MBL0387420.1"/>
    <property type="molecule type" value="Genomic_DNA"/>
</dbReference>
<evidence type="ECO:0000313" key="11">
    <source>
        <dbReference type="Proteomes" id="UP000602284"/>
    </source>
</evidence>
<dbReference type="RefSeq" id="WP_201635386.1">
    <property type="nucleotide sequence ID" value="NZ_JAEQNB010000003.1"/>
</dbReference>
<dbReference type="NCBIfam" id="NF001899">
    <property type="entry name" value="PRK00654.1-2"/>
    <property type="match status" value="1"/>
</dbReference>
<dbReference type="PANTHER" id="PTHR45825">
    <property type="entry name" value="GRANULE-BOUND STARCH SYNTHASE 1, CHLOROPLASTIC/AMYLOPLASTIC"/>
    <property type="match status" value="1"/>
</dbReference>
<organism evidence="10 11">
    <name type="scientific">Tumebacillus amylolyticus</name>
    <dbReference type="NCBI Taxonomy" id="2801339"/>
    <lineage>
        <taxon>Bacteria</taxon>
        <taxon>Bacillati</taxon>
        <taxon>Bacillota</taxon>
        <taxon>Bacilli</taxon>
        <taxon>Bacillales</taxon>
        <taxon>Alicyclobacillaceae</taxon>
        <taxon>Tumebacillus</taxon>
    </lineage>
</organism>
<protein>
    <recommendedName>
        <fullName evidence="7">Glycogen synthase</fullName>
        <ecNumber evidence="7">2.4.1.21</ecNumber>
    </recommendedName>
    <alternativeName>
        <fullName evidence="7">Starch [bacterial glycogen] synthase</fullName>
    </alternativeName>
</protein>
<evidence type="ECO:0000259" key="9">
    <source>
        <dbReference type="Pfam" id="PF08323"/>
    </source>
</evidence>
<dbReference type="PANTHER" id="PTHR45825:SF11">
    <property type="entry name" value="ALPHA AMYLASE DOMAIN-CONTAINING PROTEIN"/>
    <property type="match status" value="1"/>
</dbReference>
<keyword evidence="6 7" id="KW-0320">Glycogen biosynthesis</keyword>
<evidence type="ECO:0000256" key="3">
    <source>
        <dbReference type="ARBA" id="ARBA00010281"/>
    </source>
</evidence>
<evidence type="ECO:0000256" key="5">
    <source>
        <dbReference type="ARBA" id="ARBA00022679"/>
    </source>
</evidence>
<dbReference type="SUPFAM" id="SSF53756">
    <property type="entry name" value="UDP-Glycosyltransferase/glycogen phosphorylase"/>
    <property type="match status" value="1"/>
</dbReference>
<dbReference type="InterPro" id="IPR013534">
    <property type="entry name" value="Starch_synth_cat_dom"/>
</dbReference>
<accession>A0ABS1JB08</accession>
<dbReference type="EC" id="2.4.1.21" evidence="7"/>
<comment type="pathway">
    <text evidence="7">Glycan biosynthesis; glycogen biosynthesis.</text>
</comment>
<reference evidence="10 11" key="1">
    <citation type="submission" date="2021-01" db="EMBL/GenBank/DDBJ databases">
        <title>Tumebacillus sp. strain ITR2 16S ribosomal RNA gene Genome sequencing and assembly.</title>
        <authorList>
            <person name="Kang M."/>
        </authorList>
    </citation>
    <scope>NUCLEOTIDE SEQUENCE [LARGE SCALE GENOMIC DNA]</scope>
    <source>
        <strain evidence="10 11">ITR2</strain>
    </source>
</reference>
<dbReference type="Pfam" id="PF08323">
    <property type="entry name" value="Glyco_transf_5"/>
    <property type="match status" value="1"/>
</dbReference>
<gene>
    <name evidence="7 10" type="primary">glgA</name>
    <name evidence="10" type="ORF">JJB07_12225</name>
</gene>
<comment type="function">
    <text evidence="2 7">Synthesizes alpha-1,4-glucan chains using ADP-glucose.</text>
</comment>
<dbReference type="CDD" id="cd03791">
    <property type="entry name" value="GT5_Glycogen_synthase_DULL1-like"/>
    <property type="match status" value="1"/>
</dbReference>
<keyword evidence="5 7" id="KW-0808">Transferase</keyword>
<dbReference type="InterPro" id="IPR011835">
    <property type="entry name" value="GS/SS"/>
</dbReference>
<keyword evidence="4 7" id="KW-0328">Glycosyltransferase</keyword>
<feature type="domain" description="Glycosyl transferase family 1" evidence="8">
    <location>
        <begin position="296"/>
        <end position="462"/>
    </location>
</feature>
<dbReference type="GO" id="GO:0009011">
    <property type="term" value="F:alpha-1,4-glucan glucosyltransferase (ADP-glucose donor) activity"/>
    <property type="evidence" value="ECO:0007669"/>
    <property type="project" value="UniProtKB-EC"/>
</dbReference>
<keyword evidence="11" id="KW-1185">Reference proteome</keyword>
<dbReference type="Gene3D" id="3.40.50.2000">
    <property type="entry name" value="Glycogen Phosphorylase B"/>
    <property type="match status" value="2"/>
</dbReference>
<evidence type="ECO:0000256" key="2">
    <source>
        <dbReference type="ARBA" id="ARBA00002764"/>
    </source>
</evidence>
<feature type="binding site" evidence="7">
    <location>
        <position position="15"/>
    </location>
    <ligand>
        <name>ADP-alpha-D-glucose</name>
        <dbReference type="ChEBI" id="CHEBI:57498"/>
    </ligand>
</feature>
<feature type="domain" description="Starch synthase catalytic" evidence="9">
    <location>
        <begin position="2"/>
        <end position="239"/>
    </location>
</feature>
<comment type="catalytic activity">
    <reaction evidence="1 7">
        <text>[(1-&gt;4)-alpha-D-glucosyl](n) + ADP-alpha-D-glucose = [(1-&gt;4)-alpha-D-glucosyl](n+1) + ADP + H(+)</text>
        <dbReference type="Rhea" id="RHEA:18189"/>
        <dbReference type="Rhea" id="RHEA-COMP:9584"/>
        <dbReference type="Rhea" id="RHEA-COMP:9587"/>
        <dbReference type="ChEBI" id="CHEBI:15378"/>
        <dbReference type="ChEBI" id="CHEBI:15444"/>
        <dbReference type="ChEBI" id="CHEBI:57498"/>
        <dbReference type="ChEBI" id="CHEBI:456216"/>
        <dbReference type="EC" id="2.4.1.21"/>
    </reaction>
</comment>
<sequence>MKILHVASEGAPFIKTGGLADVIGALPQELARQELDVRVILPKYSKIPEHFRNRMELQYVLHVPVGWRNQYCGIEVLKDNGITYYFLDNEYYFKRDGAIYGHADEAERFAFFSRAVLMALPHLEGFRPDVLHCHDWQAGLVPFLLKVDFQHDPFYHEIKTVYTIHNLLYQGVFPSSVLGDLIGLGNEHLADDGIGYYDSLNYMKGGLNFADKVTTVSVTYAREVQTDFYGATLDGLLRKRREDLVGIVNGIDYDSYNPATDGNLPVHFSNDGSIEEVLKAKEQNKVHLQEELGLPIRVDVPMIAIISRFVEQKGFDLILHVLPELLQHDAQLIILGTGDAHYEQAFLDAARQHPHLVSTQIKFDEGFARRIYAASDLFLMPSKFEPCGLSQLLALRYGSVPIVRETGGLVDTVQSYNEETHVGNGFSFANYNAHDMLHTIQRAVSLWHDRHTWEQIIENGRQRDFSWSESAKQYRDLYQHV</sequence>
<evidence type="ECO:0000256" key="1">
    <source>
        <dbReference type="ARBA" id="ARBA00001478"/>
    </source>
</evidence>
<name>A0ABS1JB08_9BACL</name>
<evidence type="ECO:0000259" key="8">
    <source>
        <dbReference type="Pfam" id="PF00534"/>
    </source>
</evidence>
<evidence type="ECO:0000256" key="7">
    <source>
        <dbReference type="HAMAP-Rule" id="MF_00484"/>
    </source>
</evidence>
<comment type="caution">
    <text evidence="10">The sequence shown here is derived from an EMBL/GenBank/DDBJ whole genome shotgun (WGS) entry which is preliminary data.</text>
</comment>
<comment type="similarity">
    <text evidence="3 7">Belongs to the glycosyltransferase 1 family. Bacterial/plant glycogen synthase subfamily.</text>
</comment>
<proteinExistence type="inferred from homology"/>
<dbReference type="NCBIfam" id="TIGR02095">
    <property type="entry name" value="glgA"/>
    <property type="match status" value="1"/>
</dbReference>
<dbReference type="Proteomes" id="UP000602284">
    <property type="component" value="Unassembled WGS sequence"/>
</dbReference>